<dbReference type="Proteomes" id="UP000184300">
    <property type="component" value="Unassembled WGS sequence"/>
</dbReference>
<evidence type="ECO:0000313" key="1">
    <source>
        <dbReference type="EMBL" id="OJJ87026.1"/>
    </source>
</evidence>
<dbReference type="RefSeq" id="XP_022403715.1">
    <property type="nucleotide sequence ID" value="XM_022543241.1"/>
</dbReference>
<gene>
    <name evidence="1" type="ORF">ASPGLDRAFT_23078</name>
</gene>
<reference evidence="2" key="1">
    <citation type="journal article" date="2017" name="Genome Biol.">
        <title>Comparative genomics reveals high biological diversity and specific adaptations in the industrially and medically important fungal genus Aspergillus.</title>
        <authorList>
            <person name="de Vries R.P."/>
            <person name="Riley R."/>
            <person name="Wiebenga A."/>
            <person name="Aguilar-Osorio G."/>
            <person name="Amillis S."/>
            <person name="Uchima C.A."/>
            <person name="Anderluh G."/>
            <person name="Asadollahi M."/>
            <person name="Askin M."/>
            <person name="Barry K."/>
            <person name="Battaglia E."/>
            <person name="Bayram O."/>
            <person name="Benocci T."/>
            <person name="Braus-Stromeyer S.A."/>
            <person name="Caldana C."/>
            <person name="Canovas D."/>
            <person name="Cerqueira G.C."/>
            <person name="Chen F."/>
            <person name="Chen W."/>
            <person name="Choi C."/>
            <person name="Clum A."/>
            <person name="Dos Santos R.A."/>
            <person name="Damasio A.R."/>
            <person name="Diallinas G."/>
            <person name="Emri T."/>
            <person name="Fekete E."/>
            <person name="Flipphi M."/>
            <person name="Freyberg S."/>
            <person name="Gallo A."/>
            <person name="Gournas C."/>
            <person name="Habgood R."/>
            <person name="Hainaut M."/>
            <person name="Harispe M.L."/>
            <person name="Henrissat B."/>
            <person name="Hilden K.S."/>
            <person name="Hope R."/>
            <person name="Hossain A."/>
            <person name="Karabika E."/>
            <person name="Karaffa L."/>
            <person name="Karanyi Z."/>
            <person name="Krasevec N."/>
            <person name="Kuo A."/>
            <person name="Kusch H."/>
            <person name="LaButti K."/>
            <person name="Lagendijk E.L."/>
            <person name="Lapidus A."/>
            <person name="Levasseur A."/>
            <person name="Lindquist E."/>
            <person name="Lipzen A."/>
            <person name="Logrieco A.F."/>
            <person name="MacCabe A."/>
            <person name="Maekelae M.R."/>
            <person name="Malavazi I."/>
            <person name="Melin P."/>
            <person name="Meyer V."/>
            <person name="Mielnichuk N."/>
            <person name="Miskei M."/>
            <person name="Molnar A.P."/>
            <person name="Mule G."/>
            <person name="Ngan C.Y."/>
            <person name="Orejas M."/>
            <person name="Orosz E."/>
            <person name="Ouedraogo J.P."/>
            <person name="Overkamp K.M."/>
            <person name="Park H.-S."/>
            <person name="Perrone G."/>
            <person name="Piumi F."/>
            <person name="Punt P.J."/>
            <person name="Ram A.F."/>
            <person name="Ramon A."/>
            <person name="Rauscher S."/>
            <person name="Record E."/>
            <person name="Riano-Pachon D.M."/>
            <person name="Robert V."/>
            <person name="Roehrig J."/>
            <person name="Ruller R."/>
            <person name="Salamov A."/>
            <person name="Salih N.S."/>
            <person name="Samson R.A."/>
            <person name="Sandor E."/>
            <person name="Sanguinetti M."/>
            <person name="Schuetze T."/>
            <person name="Sepcic K."/>
            <person name="Shelest E."/>
            <person name="Sherlock G."/>
            <person name="Sophianopoulou V."/>
            <person name="Squina F.M."/>
            <person name="Sun H."/>
            <person name="Susca A."/>
            <person name="Todd R.B."/>
            <person name="Tsang A."/>
            <person name="Unkles S.E."/>
            <person name="van de Wiele N."/>
            <person name="van Rossen-Uffink D."/>
            <person name="Oliveira J.V."/>
            <person name="Vesth T.C."/>
            <person name="Visser J."/>
            <person name="Yu J.-H."/>
            <person name="Zhou M."/>
            <person name="Andersen M.R."/>
            <person name="Archer D.B."/>
            <person name="Baker S.E."/>
            <person name="Benoit I."/>
            <person name="Brakhage A.A."/>
            <person name="Braus G.H."/>
            <person name="Fischer R."/>
            <person name="Frisvad J.C."/>
            <person name="Goldman G.H."/>
            <person name="Houbraken J."/>
            <person name="Oakley B."/>
            <person name="Pocsi I."/>
            <person name="Scazzocchio C."/>
            <person name="Seiboth B."/>
            <person name="vanKuyk P.A."/>
            <person name="Wortman J."/>
            <person name="Dyer P.S."/>
            <person name="Grigoriev I.V."/>
        </authorList>
    </citation>
    <scope>NUCLEOTIDE SEQUENCE [LARGE SCALE GENOMIC DNA]</scope>
    <source>
        <strain evidence="2">CBS 516.65</strain>
    </source>
</reference>
<accession>A0A1L9VT02</accession>
<dbReference type="AlphaFoldDB" id="A0A1L9VT02"/>
<dbReference type="GeneID" id="34459502"/>
<evidence type="ECO:0000313" key="2">
    <source>
        <dbReference type="Proteomes" id="UP000184300"/>
    </source>
</evidence>
<name>A0A1L9VT02_ASPGL</name>
<proteinExistence type="predicted"/>
<keyword evidence="2" id="KW-1185">Reference proteome</keyword>
<dbReference type="EMBL" id="KV878891">
    <property type="protein sequence ID" value="OJJ87026.1"/>
    <property type="molecule type" value="Genomic_DNA"/>
</dbReference>
<protein>
    <submittedName>
        <fullName evidence="1">Uncharacterized protein</fullName>
    </submittedName>
</protein>
<organism evidence="1 2">
    <name type="scientific">Aspergillus glaucus CBS 516.65</name>
    <dbReference type="NCBI Taxonomy" id="1160497"/>
    <lineage>
        <taxon>Eukaryota</taxon>
        <taxon>Fungi</taxon>
        <taxon>Dikarya</taxon>
        <taxon>Ascomycota</taxon>
        <taxon>Pezizomycotina</taxon>
        <taxon>Eurotiomycetes</taxon>
        <taxon>Eurotiomycetidae</taxon>
        <taxon>Eurotiales</taxon>
        <taxon>Aspergillaceae</taxon>
        <taxon>Aspergillus</taxon>
        <taxon>Aspergillus subgen. Aspergillus</taxon>
    </lineage>
</organism>
<dbReference type="VEuPathDB" id="FungiDB:ASPGLDRAFT_23078"/>
<sequence length="172" mass="19817">MSFIDRMTTRLHNIEMGFAELKPLMDKLSSNRKLILLEFAKPCPSPYFLEANTGLAPGGQIVTDIEIIKGEAHAEQEEIMEMGFESLYGLSYIYADDLKEIEIIEIANIYADLQTVRRKSDRNDYYILMCRQVISHWLSWVEGQKMGDDPFGPSFTSRGIYERLVIDLGHTW</sequence>